<dbReference type="AlphaFoldDB" id="A0A226DV51"/>
<accession>A0A226DV51</accession>
<evidence type="ECO:0000313" key="3">
    <source>
        <dbReference type="Proteomes" id="UP000198287"/>
    </source>
</evidence>
<dbReference type="EMBL" id="LNIX01000010">
    <property type="protein sequence ID" value="OXA49352.1"/>
    <property type="molecule type" value="Genomic_DNA"/>
</dbReference>
<gene>
    <name evidence="2" type="ORF">Fcan01_15383</name>
</gene>
<name>A0A226DV51_FOLCA</name>
<comment type="caution">
    <text evidence="2">The sequence shown here is derived from an EMBL/GenBank/DDBJ whole genome shotgun (WGS) entry which is preliminary data.</text>
</comment>
<proteinExistence type="predicted"/>
<dbReference type="Proteomes" id="UP000198287">
    <property type="component" value="Unassembled WGS sequence"/>
</dbReference>
<keyword evidence="3" id="KW-1185">Reference proteome</keyword>
<organism evidence="2 3">
    <name type="scientific">Folsomia candida</name>
    <name type="common">Springtail</name>
    <dbReference type="NCBI Taxonomy" id="158441"/>
    <lineage>
        <taxon>Eukaryota</taxon>
        <taxon>Metazoa</taxon>
        <taxon>Ecdysozoa</taxon>
        <taxon>Arthropoda</taxon>
        <taxon>Hexapoda</taxon>
        <taxon>Collembola</taxon>
        <taxon>Entomobryomorpha</taxon>
        <taxon>Isotomoidea</taxon>
        <taxon>Isotomidae</taxon>
        <taxon>Proisotominae</taxon>
        <taxon>Folsomia</taxon>
    </lineage>
</organism>
<protein>
    <submittedName>
        <fullName evidence="2">Uncharacterized protein</fullName>
    </submittedName>
</protein>
<keyword evidence="1" id="KW-0472">Membrane</keyword>
<evidence type="ECO:0000256" key="1">
    <source>
        <dbReference type="SAM" id="Phobius"/>
    </source>
</evidence>
<sequence length="232" mass="26275">MALVMPGVQILLCYTAMQAVHSEQISKFVAFLFVQTYLTILTFSIFLFSATAQINNVSTKWILECKTLGRTRLEMRMQKSLTSLRLEFGNNFVEALTPLVVQDFCVRQTVSGLFLTGYRPSQIKPSFMNTIWTKGVTEHVQGPFPSFDFWRLLGPMLQRVVSLSASERNSPNFVIQGMMCHLAVQPTTPSRPAVQPSSRPAHPLAIQLSKIFKVPQKFRLTREISPYPKNLT</sequence>
<reference evidence="2 3" key="1">
    <citation type="submission" date="2015-12" db="EMBL/GenBank/DDBJ databases">
        <title>The genome of Folsomia candida.</title>
        <authorList>
            <person name="Faddeeva A."/>
            <person name="Derks M.F."/>
            <person name="Anvar Y."/>
            <person name="Smit S."/>
            <person name="Van Straalen N."/>
            <person name="Roelofs D."/>
        </authorList>
    </citation>
    <scope>NUCLEOTIDE SEQUENCE [LARGE SCALE GENOMIC DNA]</scope>
    <source>
        <strain evidence="2 3">VU population</strain>
        <tissue evidence="2">Whole body</tissue>
    </source>
</reference>
<keyword evidence="1" id="KW-1133">Transmembrane helix</keyword>
<keyword evidence="1" id="KW-0812">Transmembrane</keyword>
<evidence type="ECO:0000313" key="2">
    <source>
        <dbReference type="EMBL" id="OXA49352.1"/>
    </source>
</evidence>
<feature type="transmembrane region" description="Helical" evidence="1">
    <location>
        <begin position="28"/>
        <end position="50"/>
    </location>
</feature>